<dbReference type="Gene3D" id="1.10.357.10">
    <property type="entry name" value="Tetracycline Repressor, domain 2"/>
    <property type="match status" value="1"/>
</dbReference>
<feature type="domain" description="HTH tetR-type" evidence="3">
    <location>
        <begin position="1"/>
        <end position="58"/>
    </location>
</feature>
<sequence>MEKRLQQAALELIVKKGLKFTMNDLAALLGISKRTIYEHFESKEQMISVIVDEAIAEVKQAEKAIYDHQDWSSVRKLKEVLSILPSGLHIGDVRLLDEMKRFAPEEWKKIDQLLQEEWDTVTAIIHEGIASGELRPVHVPTVIQIMRGASGAIFDPEFLIHSTESLTRATHTMVDTLLYGITIREDERSE</sequence>
<evidence type="ECO:0000259" key="3">
    <source>
        <dbReference type="PROSITE" id="PS50977"/>
    </source>
</evidence>
<dbReference type="Gene3D" id="1.10.10.60">
    <property type="entry name" value="Homeodomain-like"/>
    <property type="match status" value="1"/>
</dbReference>
<evidence type="ECO:0000313" key="4">
    <source>
        <dbReference type="EMBL" id="EST54512.1"/>
    </source>
</evidence>
<dbReference type="PROSITE" id="PS50977">
    <property type="entry name" value="HTH_TETR_2"/>
    <property type="match status" value="1"/>
</dbReference>
<dbReference type="SUPFAM" id="SSF46689">
    <property type="entry name" value="Homeodomain-like"/>
    <property type="match status" value="1"/>
</dbReference>
<reference evidence="4 5" key="1">
    <citation type="journal article" date="2014" name="Genome Announc.">
        <title>Draft Genome Sequence of Brevibacillus panacihumi Strain W25, a Halotolerant Hydrocarbon-Degrading Bacterium.</title>
        <authorList>
            <person name="Wang X."/>
            <person name="Jin D."/>
            <person name="Zhou L."/>
            <person name="Wu L."/>
            <person name="An W."/>
            <person name="Chen Y."/>
            <person name="Zhao L."/>
        </authorList>
    </citation>
    <scope>NUCLEOTIDE SEQUENCE [LARGE SCALE GENOMIC DNA]</scope>
    <source>
        <strain evidence="4 5">W25</strain>
    </source>
</reference>
<dbReference type="InterPro" id="IPR023772">
    <property type="entry name" value="DNA-bd_HTH_TetR-type_CS"/>
</dbReference>
<proteinExistence type="predicted"/>
<dbReference type="Pfam" id="PF00440">
    <property type="entry name" value="TetR_N"/>
    <property type="match status" value="1"/>
</dbReference>
<protein>
    <submittedName>
        <fullName evidence="4">TetR family transcriptional regulator</fullName>
    </submittedName>
</protein>
<dbReference type="SUPFAM" id="SSF48498">
    <property type="entry name" value="Tetracyclin repressor-like, C-terminal domain"/>
    <property type="match status" value="1"/>
</dbReference>
<accession>V6M8A7</accession>
<dbReference type="PROSITE" id="PS01081">
    <property type="entry name" value="HTH_TETR_1"/>
    <property type="match status" value="1"/>
</dbReference>
<dbReference type="PANTHER" id="PTHR43479">
    <property type="entry name" value="ACREF/ENVCD OPERON REPRESSOR-RELATED"/>
    <property type="match status" value="1"/>
</dbReference>
<dbReference type="AlphaFoldDB" id="V6M8A7"/>
<dbReference type="InterPro" id="IPR009057">
    <property type="entry name" value="Homeodomain-like_sf"/>
</dbReference>
<feature type="DNA-binding region" description="H-T-H motif" evidence="2">
    <location>
        <begin position="21"/>
        <end position="40"/>
    </location>
</feature>
<evidence type="ECO:0000256" key="1">
    <source>
        <dbReference type="ARBA" id="ARBA00023125"/>
    </source>
</evidence>
<dbReference type="InterPro" id="IPR001387">
    <property type="entry name" value="Cro/C1-type_HTH"/>
</dbReference>
<name>V6M8A7_9BACL</name>
<gene>
    <name evidence="4" type="ORF">T458_14655</name>
</gene>
<organism evidence="4 5">
    <name type="scientific">Brevibacillus panacihumi W25</name>
    <dbReference type="NCBI Taxonomy" id="1408254"/>
    <lineage>
        <taxon>Bacteria</taxon>
        <taxon>Bacillati</taxon>
        <taxon>Bacillota</taxon>
        <taxon>Bacilli</taxon>
        <taxon>Bacillales</taxon>
        <taxon>Paenibacillaceae</taxon>
        <taxon>Brevibacillus</taxon>
    </lineage>
</organism>
<dbReference type="GO" id="GO:0003677">
    <property type="term" value="F:DNA binding"/>
    <property type="evidence" value="ECO:0007669"/>
    <property type="project" value="UniProtKB-UniRule"/>
</dbReference>
<dbReference type="Proteomes" id="UP000017973">
    <property type="component" value="Unassembled WGS sequence"/>
</dbReference>
<dbReference type="OrthoDB" id="9812134at2"/>
<dbReference type="InterPro" id="IPR036271">
    <property type="entry name" value="Tet_transcr_reg_TetR-rel_C_sf"/>
</dbReference>
<dbReference type="eggNOG" id="COG1309">
    <property type="taxonomic scope" value="Bacteria"/>
</dbReference>
<evidence type="ECO:0000256" key="2">
    <source>
        <dbReference type="PROSITE-ProRule" id="PRU00335"/>
    </source>
</evidence>
<dbReference type="InterPro" id="IPR001647">
    <property type="entry name" value="HTH_TetR"/>
</dbReference>
<dbReference type="HOGENOM" id="CLU_069356_30_3_9"/>
<dbReference type="PATRIC" id="fig|1408254.3.peg.2866"/>
<dbReference type="RefSeq" id="WP_023556815.1">
    <property type="nucleotide sequence ID" value="NZ_KI629782.1"/>
</dbReference>
<dbReference type="CDD" id="cd00093">
    <property type="entry name" value="HTH_XRE"/>
    <property type="match status" value="1"/>
</dbReference>
<keyword evidence="1 2" id="KW-0238">DNA-binding</keyword>
<keyword evidence="5" id="KW-1185">Reference proteome</keyword>
<dbReference type="PANTHER" id="PTHR43479:SF11">
    <property type="entry name" value="ACREF_ENVCD OPERON REPRESSOR-RELATED"/>
    <property type="match status" value="1"/>
</dbReference>
<dbReference type="EMBL" id="AYJU01000016">
    <property type="protein sequence ID" value="EST54512.1"/>
    <property type="molecule type" value="Genomic_DNA"/>
</dbReference>
<dbReference type="PRINTS" id="PR00455">
    <property type="entry name" value="HTHTETR"/>
</dbReference>
<comment type="caution">
    <text evidence="4">The sequence shown here is derived from an EMBL/GenBank/DDBJ whole genome shotgun (WGS) entry which is preliminary data.</text>
</comment>
<dbReference type="STRING" id="1408254.T458_14655"/>
<evidence type="ECO:0000313" key="5">
    <source>
        <dbReference type="Proteomes" id="UP000017973"/>
    </source>
</evidence>
<dbReference type="InterPro" id="IPR050624">
    <property type="entry name" value="HTH-type_Tx_Regulator"/>
</dbReference>